<dbReference type="Proteomes" id="UP000807306">
    <property type="component" value="Unassembled WGS sequence"/>
</dbReference>
<gene>
    <name evidence="3" type="ORF">CPB83DRAFT_882750</name>
</gene>
<dbReference type="AlphaFoldDB" id="A0A9P6JRG7"/>
<comment type="caution">
    <text evidence="3">The sequence shown here is derived from an EMBL/GenBank/DDBJ whole genome shotgun (WGS) entry which is preliminary data.</text>
</comment>
<keyword evidence="2" id="KW-0472">Membrane</keyword>
<evidence type="ECO:0000313" key="4">
    <source>
        <dbReference type="Proteomes" id="UP000807306"/>
    </source>
</evidence>
<sequence>MVGMIGDGLLVYRCYIIWKKYYIAWVLTAIMYAASIAMSLCVNILYATISFSDASAFKIFIAWTFLSVGVNWLVTIMISYKLIRLRNKVLKHAPLTDSRVSLGVVAILVESAVPLAVCGIATAGVGISSQRTEVERSVGTVFTTLWLAFNALSPQMITFKVTLGRSWHEGPEPSLNDASFNLELPCGPDAVLHRSQETSILPIPTEGYEEESSSLRDMARQR</sequence>
<keyword evidence="2" id="KW-0812">Transmembrane</keyword>
<protein>
    <submittedName>
        <fullName evidence="3">Uncharacterized protein</fullName>
    </submittedName>
</protein>
<evidence type="ECO:0000256" key="1">
    <source>
        <dbReference type="SAM" id="MobiDB-lite"/>
    </source>
</evidence>
<dbReference type="OrthoDB" id="2905268at2759"/>
<dbReference type="EMBL" id="MU157845">
    <property type="protein sequence ID" value="KAF9529550.1"/>
    <property type="molecule type" value="Genomic_DNA"/>
</dbReference>
<accession>A0A9P6JRG7</accession>
<feature type="transmembrane region" description="Helical" evidence="2">
    <location>
        <begin position="21"/>
        <end position="47"/>
    </location>
</feature>
<organism evidence="3 4">
    <name type="scientific">Crepidotus variabilis</name>
    <dbReference type="NCBI Taxonomy" id="179855"/>
    <lineage>
        <taxon>Eukaryota</taxon>
        <taxon>Fungi</taxon>
        <taxon>Dikarya</taxon>
        <taxon>Basidiomycota</taxon>
        <taxon>Agaricomycotina</taxon>
        <taxon>Agaricomycetes</taxon>
        <taxon>Agaricomycetidae</taxon>
        <taxon>Agaricales</taxon>
        <taxon>Agaricineae</taxon>
        <taxon>Crepidotaceae</taxon>
        <taxon>Crepidotus</taxon>
    </lineage>
</organism>
<feature type="region of interest" description="Disordered" evidence="1">
    <location>
        <begin position="202"/>
        <end position="222"/>
    </location>
</feature>
<feature type="transmembrane region" description="Helical" evidence="2">
    <location>
        <begin position="59"/>
        <end position="80"/>
    </location>
</feature>
<keyword evidence="2" id="KW-1133">Transmembrane helix</keyword>
<name>A0A9P6JRG7_9AGAR</name>
<feature type="compositionally biased region" description="Basic and acidic residues" evidence="1">
    <location>
        <begin position="213"/>
        <end position="222"/>
    </location>
</feature>
<evidence type="ECO:0000313" key="3">
    <source>
        <dbReference type="EMBL" id="KAF9529550.1"/>
    </source>
</evidence>
<reference evidence="3" key="1">
    <citation type="submission" date="2020-11" db="EMBL/GenBank/DDBJ databases">
        <authorList>
            <consortium name="DOE Joint Genome Institute"/>
            <person name="Ahrendt S."/>
            <person name="Riley R."/>
            <person name="Andreopoulos W."/>
            <person name="Labutti K."/>
            <person name="Pangilinan J."/>
            <person name="Ruiz-Duenas F.J."/>
            <person name="Barrasa J.M."/>
            <person name="Sanchez-Garcia M."/>
            <person name="Camarero S."/>
            <person name="Miyauchi S."/>
            <person name="Serrano A."/>
            <person name="Linde D."/>
            <person name="Babiker R."/>
            <person name="Drula E."/>
            <person name="Ayuso-Fernandez I."/>
            <person name="Pacheco R."/>
            <person name="Padilla G."/>
            <person name="Ferreira P."/>
            <person name="Barriuso J."/>
            <person name="Kellner H."/>
            <person name="Castanera R."/>
            <person name="Alfaro M."/>
            <person name="Ramirez L."/>
            <person name="Pisabarro A.G."/>
            <person name="Kuo A."/>
            <person name="Tritt A."/>
            <person name="Lipzen A."/>
            <person name="He G."/>
            <person name="Yan M."/>
            <person name="Ng V."/>
            <person name="Cullen D."/>
            <person name="Martin F."/>
            <person name="Rosso M.-N."/>
            <person name="Henrissat B."/>
            <person name="Hibbett D."/>
            <person name="Martinez A.T."/>
            <person name="Grigoriev I.V."/>
        </authorList>
    </citation>
    <scope>NUCLEOTIDE SEQUENCE</scope>
    <source>
        <strain evidence="3">CBS 506.95</strain>
    </source>
</reference>
<keyword evidence="4" id="KW-1185">Reference proteome</keyword>
<proteinExistence type="predicted"/>
<evidence type="ECO:0000256" key="2">
    <source>
        <dbReference type="SAM" id="Phobius"/>
    </source>
</evidence>